<feature type="coiled-coil region" evidence="1">
    <location>
        <begin position="72"/>
        <end position="106"/>
    </location>
</feature>
<evidence type="ECO:0000313" key="3">
    <source>
        <dbReference type="Proteomes" id="UP000183658"/>
    </source>
</evidence>
<organism evidence="2 3">
    <name type="scientific">Flavobacterium frigoris</name>
    <dbReference type="NCBI Taxonomy" id="229204"/>
    <lineage>
        <taxon>Bacteria</taxon>
        <taxon>Pseudomonadati</taxon>
        <taxon>Bacteroidota</taxon>
        <taxon>Flavobacteriia</taxon>
        <taxon>Flavobacteriales</taxon>
        <taxon>Flavobacteriaceae</taxon>
        <taxon>Flavobacterium</taxon>
    </lineage>
</organism>
<proteinExistence type="predicted"/>
<protein>
    <submittedName>
        <fullName evidence="2">Uncharacterized protein</fullName>
    </submittedName>
</protein>
<accession>A0A1H9PDH5</accession>
<evidence type="ECO:0000256" key="1">
    <source>
        <dbReference type="SAM" id="Coils"/>
    </source>
</evidence>
<keyword evidence="3" id="KW-1185">Reference proteome</keyword>
<gene>
    <name evidence="2" type="ORF">SAMN05444355_1132</name>
</gene>
<evidence type="ECO:0000313" key="2">
    <source>
        <dbReference type="EMBL" id="SER46211.1"/>
    </source>
</evidence>
<dbReference type="OrthoDB" id="1144758at2"/>
<reference evidence="3" key="1">
    <citation type="submission" date="2016-10" db="EMBL/GenBank/DDBJ databases">
        <authorList>
            <person name="Varghese N."/>
            <person name="Submissions S."/>
        </authorList>
    </citation>
    <scope>NUCLEOTIDE SEQUENCE [LARGE SCALE GENOMIC DNA]</scope>
    <source>
        <strain evidence="3">DSM 15719</strain>
    </source>
</reference>
<dbReference type="AlphaFoldDB" id="A0A1H9PDH5"/>
<sequence length="125" mass="14524">MNLMYNICPRIKSLIINTAIMDTNALTKSEKIKQKFQLVKGDFTPSEASDVMMSLIDEKINFHQKQRLQKWEQNHKSNSDEIDDRINQLEKEKQAIKEFITSARNSKSNLNINGILEITIVDNQQ</sequence>
<name>A0A1H9PDH5_FLAFI</name>
<dbReference type="RefSeq" id="WP_083380514.1">
    <property type="nucleotide sequence ID" value="NZ_CBCRVS010000001.1"/>
</dbReference>
<dbReference type="EMBL" id="FOFZ01000013">
    <property type="protein sequence ID" value="SER46211.1"/>
    <property type="molecule type" value="Genomic_DNA"/>
</dbReference>
<keyword evidence="1" id="KW-0175">Coiled coil</keyword>
<dbReference type="Proteomes" id="UP000183658">
    <property type="component" value="Unassembled WGS sequence"/>
</dbReference>